<dbReference type="STRING" id="183478.A0A364NEA4"/>
<feature type="compositionally biased region" description="Polar residues" evidence="1">
    <location>
        <begin position="156"/>
        <end position="165"/>
    </location>
</feature>
<proteinExistence type="predicted"/>
<dbReference type="OrthoDB" id="5597238at2759"/>
<keyword evidence="2" id="KW-0732">Signal</keyword>
<evidence type="ECO:0000313" key="3">
    <source>
        <dbReference type="EMBL" id="RAR15619.1"/>
    </source>
</evidence>
<evidence type="ECO:0000256" key="2">
    <source>
        <dbReference type="SAM" id="SignalP"/>
    </source>
</evidence>
<comment type="caution">
    <text evidence="3">The sequence shown here is derived from an EMBL/GenBank/DDBJ whole genome shotgun (WGS) entry which is preliminary data.</text>
</comment>
<gene>
    <name evidence="3" type="ORF">DDE83_001069</name>
</gene>
<feature type="compositionally biased region" description="Low complexity" evidence="1">
    <location>
        <begin position="113"/>
        <end position="155"/>
    </location>
</feature>
<reference evidence="4" key="1">
    <citation type="submission" date="2018-05" db="EMBL/GenBank/DDBJ databases">
        <title>Draft genome sequence of Stemphylium lycopersici strain CIDEFI 213.</title>
        <authorList>
            <person name="Medina R."/>
            <person name="Franco M.E.E."/>
            <person name="Lucentini C.G."/>
            <person name="Saparrat M.C.N."/>
            <person name="Balatti P.A."/>
        </authorList>
    </citation>
    <scope>NUCLEOTIDE SEQUENCE [LARGE SCALE GENOMIC DNA]</scope>
    <source>
        <strain evidence="4">CIDEFI 213</strain>
    </source>
</reference>
<dbReference type="EMBL" id="QGDH01000010">
    <property type="protein sequence ID" value="RAR15619.1"/>
    <property type="molecule type" value="Genomic_DNA"/>
</dbReference>
<dbReference type="AlphaFoldDB" id="A0A364NEA4"/>
<feature type="region of interest" description="Disordered" evidence="1">
    <location>
        <begin position="113"/>
        <end position="170"/>
    </location>
</feature>
<feature type="signal peptide" evidence="2">
    <location>
        <begin position="1"/>
        <end position="15"/>
    </location>
</feature>
<evidence type="ECO:0000256" key="1">
    <source>
        <dbReference type="SAM" id="MobiDB-lite"/>
    </source>
</evidence>
<protein>
    <submittedName>
        <fullName evidence="3">Uncharacterized protein</fullName>
    </submittedName>
</protein>
<feature type="chain" id="PRO_5016933119" evidence="2">
    <location>
        <begin position="16"/>
        <end position="190"/>
    </location>
</feature>
<keyword evidence="4" id="KW-1185">Reference proteome</keyword>
<accession>A0A364NEA4</accession>
<dbReference type="Proteomes" id="UP000249619">
    <property type="component" value="Unassembled WGS sequence"/>
</dbReference>
<organism evidence="3 4">
    <name type="scientific">Stemphylium lycopersici</name>
    <name type="common">Tomato gray leaf spot disease fungus</name>
    <name type="synonym">Thyrospora lycopersici</name>
    <dbReference type="NCBI Taxonomy" id="183478"/>
    <lineage>
        <taxon>Eukaryota</taxon>
        <taxon>Fungi</taxon>
        <taxon>Dikarya</taxon>
        <taxon>Ascomycota</taxon>
        <taxon>Pezizomycotina</taxon>
        <taxon>Dothideomycetes</taxon>
        <taxon>Pleosporomycetidae</taxon>
        <taxon>Pleosporales</taxon>
        <taxon>Pleosporineae</taxon>
        <taxon>Pleosporaceae</taxon>
        <taxon>Stemphylium</taxon>
    </lineage>
</organism>
<evidence type="ECO:0000313" key="4">
    <source>
        <dbReference type="Proteomes" id="UP000249619"/>
    </source>
</evidence>
<sequence length="190" mass="17865">MKYSAVLLFAVGAFALPQDASITSAPGTPVPIPTGLTSAVSCALECDAGDVTCQAACLGNARPNASQAIETNECAAKCDQGDGSTADSVAYAKCVDACINSLFPSSQTAFQGGAGAAAPSGGASASASGTGNSANPTGTAGSTGSPTGSASESGSQTGSAASPDSTGAADKTSARLAGAGLAGLMAIFAL</sequence>
<name>A0A364NEA4_STELY</name>